<dbReference type="AlphaFoldDB" id="A0A6G0VWF6"/>
<organism evidence="1 2">
    <name type="scientific">Aphis craccivora</name>
    <name type="common">Cowpea aphid</name>
    <dbReference type="NCBI Taxonomy" id="307492"/>
    <lineage>
        <taxon>Eukaryota</taxon>
        <taxon>Metazoa</taxon>
        <taxon>Ecdysozoa</taxon>
        <taxon>Arthropoda</taxon>
        <taxon>Hexapoda</taxon>
        <taxon>Insecta</taxon>
        <taxon>Pterygota</taxon>
        <taxon>Neoptera</taxon>
        <taxon>Paraneoptera</taxon>
        <taxon>Hemiptera</taxon>
        <taxon>Sternorrhyncha</taxon>
        <taxon>Aphidomorpha</taxon>
        <taxon>Aphidoidea</taxon>
        <taxon>Aphididae</taxon>
        <taxon>Aphidini</taxon>
        <taxon>Aphis</taxon>
        <taxon>Aphis</taxon>
    </lineage>
</organism>
<evidence type="ECO:0000313" key="1">
    <source>
        <dbReference type="EMBL" id="KAF0711270.1"/>
    </source>
</evidence>
<gene>
    <name evidence="1" type="ORF">FWK35_00028379</name>
</gene>
<dbReference type="Proteomes" id="UP000478052">
    <property type="component" value="Unassembled WGS sequence"/>
</dbReference>
<comment type="caution">
    <text evidence="1">The sequence shown here is derived from an EMBL/GenBank/DDBJ whole genome shotgun (WGS) entry which is preliminary data.</text>
</comment>
<dbReference type="EMBL" id="VUJU01011321">
    <property type="protein sequence ID" value="KAF0711270.1"/>
    <property type="molecule type" value="Genomic_DNA"/>
</dbReference>
<protein>
    <submittedName>
        <fullName evidence="1">Uncharacterized protein</fullName>
    </submittedName>
</protein>
<reference evidence="1 2" key="1">
    <citation type="submission" date="2019-08" db="EMBL/GenBank/DDBJ databases">
        <title>Whole genome of Aphis craccivora.</title>
        <authorList>
            <person name="Voronova N.V."/>
            <person name="Shulinski R.S."/>
            <person name="Bandarenka Y.V."/>
            <person name="Zhorov D.G."/>
            <person name="Warner D."/>
        </authorList>
    </citation>
    <scope>NUCLEOTIDE SEQUENCE [LARGE SCALE GENOMIC DNA]</scope>
    <source>
        <strain evidence="1">180601</strain>
        <tissue evidence="1">Whole Body</tissue>
    </source>
</reference>
<sequence length="63" mass="7281">MLGGSTDNWNLQRSVRHTQEWVNAIKVVPCASIIVNNSPEHSYEEEDQSQRFINSMFDEITDL</sequence>
<accession>A0A6G0VWF6</accession>
<evidence type="ECO:0000313" key="2">
    <source>
        <dbReference type="Proteomes" id="UP000478052"/>
    </source>
</evidence>
<name>A0A6G0VWF6_APHCR</name>
<keyword evidence="2" id="KW-1185">Reference proteome</keyword>
<proteinExistence type="predicted"/>